<dbReference type="AlphaFoldDB" id="A0A4Z1ASK6"/>
<dbReference type="RefSeq" id="WP_135836983.1">
    <property type="nucleotide sequence ID" value="NZ_CAUQWU010000001.1"/>
</dbReference>
<dbReference type="EMBL" id="SRPE01000018">
    <property type="protein sequence ID" value="TGN21653.1"/>
    <property type="molecule type" value="Genomic_DNA"/>
</dbReference>
<sequence>MKTKINYKTLYSDIINDLYPSKKSVCQEILNKNTLSILDILELNKLIFEDKHKRNIEVNQKFRSYSKKDILLILDYQKKHNLNNSQLANHFKLSRNTVAKWKKIFI</sequence>
<name>A0A4Z1ASK6_9FLAO</name>
<accession>A0A4Z1ASK6</accession>
<dbReference type="SUPFAM" id="SSF48295">
    <property type="entry name" value="TrpR-like"/>
    <property type="match status" value="1"/>
</dbReference>
<keyword evidence="2" id="KW-1185">Reference proteome</keyword>
<evidence type="ECO:0000313" key="1">
    <source>
        <dbReference type="EMBL" id="TGN21653.1"/>
    </source>
</evidence>
<dbReference type="InterPro" id="IPR010921">
    <property type="entry name" value="Trp_repressor/repl_initiator"/>
</dbReference>
<dbReference type="Proteomes" id="UP000297998">
    <property type="component" value="Unassembled WGS sequence"/>
</dbReference>
<protein>
    <submittedName>
        <fullName evidence="1">Helix-turn-helix domain-containing protein</fullName>
    </submittedName>
</protein>
<organism evidence="1 2">
    <name type="scientific">Empedobacter tilapiae</name>
    <dbReference type="NCBI Taxonomy" id="2491114"/>
    <lineage>
        <taxon>Bacteria</taxon>
        <taxon>Pseudomonadati</taxon>
        <taxon>Bacteroidota</taxon>
        <taxon>Flavobacteriia</taxon>
        <taxon>Flavobacteriales</taxon>
        <taxon>Weeksellaceae</taxon>
        <taxon>Empedobacter</taxon>
    </lineage>
</organism>
<evidence type="ECO:0000313" key="2">
    <source>
        <dbReference type="Proteomes" id="UP000297998"/>
    </source>
</evidence>
<gene>
    <name evidence="1" type="ORF">E4J94_17035</name>
</gene>
<comment type="caution">
    <text evidence="1">The sequence shown here is derived from an EMBL/GenBank/DDBJ whole genome shotgun (WGS) entry which is preliminary data.</text>
</comment>
<dbReference type="OrthoDB" id="1260127at2"/>
<proteinExistence type="predicted"/>
<reference evidence="1 2" key="1">
    <citation type="submission" date="2019-03" db="EMBL/GenBank/DDBJ databases">
        <title>Empedobacter tilapiae sp. nov., isolated from an intestine of Nile tilapia Oreochromis niloticus.</title>
        <authorList>
            <person name="Kim Y.-O."/>
            <person name="Yoon J.-H."/>
        </authorList>
    </citation>
    <scope>NUCLEOTIDE SEQUENCE [LARGE SCALE GENOMIC DNA]</scope>
    <source>
        <strain evidence="1 2">MRS2</strain>
    </source>
</reference>
<dbReference type="GO" id="GO:0043565">
    <property type="term" value="F:sequence-specific DNA binding"/>
    <property type="evidence" value="ECO:0007669"/>
    <property type="project" value="InterPro"/>
</dbReference>